<dbReference type="Gene3D" id="3.30.420.40">
    <property type="match status" value="2"/>
</dbReference>
<comment type="caution">
    <text evidence="6">The sequence shown here is derived from an EMBL/GenBank/DDBJ whole genome shotgun (WGS) entry which is preliminary data.</text>
</comment>
<keyword evidence="3 6" id="KW-0418">Kinase</keyword>
<dbReference type="PANTHER" id="PTHR43095:SF5">
    <property type="entry name" value="XYLULOSE KINASE"/>
    <property type="match status" value="1"/>
</dbReference>
<evidence type="ECO:0000259" key="4">
    <source>
        <dbReference type="Pfam" id="PF00370"/>
    </source>
</evidence>
<proteinExistence type="inferred from homology"/>
<dbReference type="SUPFAM" id="SSF53067">
    <property type="entry name" value="Actin-like ATPase domain"/>
    <property type="match status" value="2"/>
</dbReference>
<keyword evidence="7" id="KW-1185">Reference proteome</keyword>
<reference evidence="6 7" key="1">
    <citation type="submission" date="2015-07" db="EMBL/GenBank/DDBJ databases">
        <title>Whole genome sequence of Thermanaerothrix daxensis DSM 23592.</title>
        <authorList>
            <person name="Hemp J."/>
            <person name="Ward L.M."/>
            <person name="Pace L.A."/>
            <person name="Fischer W.W."/>
        </authorList>
    </citation>
    <scope>NUCLEOTIDE SEQUENCE [LARGE SCALE GENOMIC DNA]</scope>
    <source>
        <strain evidence="6 7">GNS-1</strain>
    </source>
</reference>
<comment type="similarity">
    <text evidence="1">Belongs to the FGGY kinase family.</text>
</comment>
<protein>
    <submittedName>
        <fullName evidence="6">Carbohydrate kinase</fullName>
    </submittedName>
</protein>
<evidence type="ECO:0000256" key="3">
    <source>
        <dbReference type="ARBA" id="ARBA00022777"/>
    </source>
</evidence>
<dbReference type="GO" id="GO:0005975">
    <property type="term" value="P:carbohydrate metabolic process"/>
    <property type="evidence" value="ECO:0007669"/>
    <property type="project" value="InterPro"/>
</dbReference>
<dbReference type="EMBL" id="LGKO01000005">
    <property type="protein sequence ID" value="KPL82314.1"/>
    <property type="molecule type" value="Genomic_DNA"/>
</dbReference>
<dbReference type="PIRSF" id="PIRSF000538">
    <property type="entry name" value="GlpK"/>
    <property type="match status" value="1"/>
</dbReference>
<evidence type="ECO:0000313" key="7">
    <source>
        <dbReference type="Proteomes" id="UP000050544"/>
    </source>
</evidence>
<dbReference type="CDD" id="cd07779">
    <property type="entry name" value="ASKHA_NBD_FGGY_YgcE-like"/>
    <property type="match status" value="1"/>
</dbReference>
<organism evidence="6 7">
    <name type="scientific">Thermanaerothrix daxensis</name>
    <dbReference type="NCBI Taxonomy" id="869279"/>
    <lineage>
        <taxon>Bacteria</taxon>
        <taxon>Bacillati</taxon>
        <taxon>Chloroflexota</taxon>
        <taxon>Anaerolineae</taxon>
        <taxon>Anaerolineales</taxon>
        <taxon>Anaerolineaceae</taxon>
        <taxon>Thermanaerothrix</taxon>
    </lineage>
</organism>
<dbReference type="InterPro" id="IPR000577">
    <property type="entry name" value="Carb_kinase_FGGY"/>
</dbReference>
<dbReference type="OrthoDB" id="9805576at2"/>
<keyword evidence="2" id="KW-0808">Transferase</keyword>
<evidence type="ECO:0000256" key="2">
    <source>
        <dbReference type="ARBA" id="ARBA00022679"/>
    </source>
</evidence>
<dbReference type="PATRIC" id="fig|869279.4.peg.1388"/>
<dbReference type="STRING" id="869279.SE15_08925"/>
<feature type="domain" description="Carbohydrate kinase FGGY C-terminal" evidence="5">
    <location>
        <begin position="264"/>
        <end position="456"/>
    </location>
</feature>
<evidence type="ECO:0000313" key="6">
    <source>
        <dbReference type="EMBL" id="KPL82314.1"/>
    </source>
</evidence>
<sequence length="519" mass="57685">MSEPTLLAIDMGTQSARALLFDLQGNLLAKGQQKIEPYYSPAPGWAEQDPEVFWQAICSACQKLWQQPGVNKASIRGVGLTTQRATVINLDRDLRPLRPAIVWMDQRRTPGLKPIGGLWGLAFRLSGMTATVNYLQAEAEASWIRTHQPEIWAQTHKYVLLSGYLTYRLVGELVDSTGCQVGYLPFDYKKQDWAAAWDWKWQVVPLPREALPPLRRPGEVLGYITPTAAEATGIPAGLPLIATAADKACEVLGSGCLLPDLACLSYGTTATINVTSQRYLEVTPLLPPYPSAMPGAYSLEVQVYRGYWMVTWFRSQFGQPEEALAREQGQEPETLFDRLVNAVPPGADGLILQPYWSPGLKKPGPEARGAVIGFRDLHTRAHLYRAILEGVAYALREGGERIVRRTRVPIRELRVAGGGSQSEAAMQLTADIFGLPASRPHIYEASGLGAAIVVAVGLGLHRDFESAAQAMTRPGKRFEPIPEHHRRYNALYHRIYRRLYDRLRPLYAEMEEMEKAGNE</sequence>
<dbReference type="GO" id="GO:0016301">
    <property type="term" value="F:kinase activity"/>
    <property type="evidence" value="ECO:0007669"/>
    <property type="project" value="UniProtKB-KW"/>
</dbReference>
<dbReference type="Pfam" id="PF00370">
    <property type="entry name" value="FGGY_N"/>
    <property type="match status" value="1"/>
</dbReference>
<accession>A0A0N8GQ00</accession>
<dbReference type="InterPro" id="IPR018485">
    <property type="entry name" value="FGGY_C"/>
</dbReference>
<dbReference type="InterPro" id="IPR050406">
    <property type="entry name" value="FGGY_Carb_Kinase"/>
</dbReference>
<dbReference type="InterPro" id="IPR043129">
    <property type="entry name" value="ATPase_NBD"/>
</dbReference>
<feature type="domain" description="Carbohydrate kinase FGGY N-terminal" evidence="4">
    <location>
        <begin position="6"/>
        <end position="253"/>
    </location>
</feature>
<name>A0A0N8GQ00_9CHLR</name>
<dbReference type="Pfam" id="PF02782">
    <property type="entry name" value="FGGY_C"/>
    <property type="match status" value="1"/>
</dbReference>
<dbReference type="AlphaFoldDB" id="A0A0N8GQ00"/>
<dbReference type="PANTHER" id="PTHR43095">
    <property type="entry name" value="SUGAR KINASE"/>
    <property type="match status" value="1"/>
</dbReference>
<evidence type="ECO:0000256" key="1">
    <source>
        <dbReference type="ARBA" id="ARBA00009156"/>
    </source>
</evidence>
<dbReference type="Proteomes" id="UP000050544">
    <property type="component" value="Unassembled WGS sequence"/>
</dbReference>
<dbReference type="RefSeq" id="WP_054521772.1">
    <property type="nucleotide sequence ID" value="NZ_LGKO01000005.1"/>
</dbReference>
<gene>
    <name evidence="6" type="ORF">SE15_08925</name>
</gene>
<evidence type="ECO:0000259" key="5">
    <source>
        <dbReference type="Pfam" id="PF02782"/>
    </source>
</evidence>
<dbReference type="InterPro" id="IPR018484">
    <property type="entry name" value="FGGY_N"/>
</dbReference>